<evidence type="ECO:0000256" key="3">
    <source>
        <dbReference type="ARBA" id="ARBA00022630"/>
    </source>
</evidence>
<dbReference type="RefSeq" id="WP_104509357.1">
    <property type="nucleotide sequence ID" value="NZ_JACIGC010000007.1"/>
</dbReference>
<evidence type="ECO:0000313" key="5">
    <source>
        <dbReference type="EMBL" id="PPQ28086.1"/>
    </source>
</evidence>
<keyword evidence="3" id="KW-0285">Flavoprotein</keyword>
<dbReference type="AlphaFoldDB" id="A0A2S6N0H1"/>
<dbReference type="InterPro" id="IPR051264">
    <property type="entry name" value="FAD-oxidored/transferase_4"/>
</dbReference>
<dbReference type="Proteomes" id="UP000239089">
    <property type="component" value="Unassembled WGS sequence"/>
</dbReference>
<evidence type="ECO:0000313" key="6">
    <source>
        <dbReference type="Proteomes" id="UP000239089"/>
    </source>
</evidence>
<dbReference type="EMBL" id="NHSJ01000116">
    <property type="protein sequence ID" value="PPQ28086.1"/>
    <property type="molecule type" value="Genomic_DNA"/>
</dbReference>
<sequence>MAEEIAKALAGVVGDKYVLTGADMAAYMSEPRDLWHGKAACVVRPGSAAEVAAVLGYADANGLKIVPQGGNTGLVGGQITDTSGTQILLSLNRLDKIREIDPASNTMIVEAGVTLQKVQEAAESVDRLFPLSLAAEGSCTIGGNLASNAGGTAVLAYGNARDLVTGIEVALADGKLLNNLSKLRKDNTGYDLKHVFMGSEGTLGVITAAVVKLFPRPRAIETALIGLDSPEKCLALLGLAQAMAGPDLKTFEFMSRFGIEIVVKHTEGAREPLEGTHNWYVLLELASQAEAGLNDKMMGLLEAAFEKDIIEDAVVAASLDQRKAFWTLRENLSEKQKFEGGSIKHDVCLPVALVPAFLAEAGPIVEKTIPGARPVPFGHMGDGNVHYNVSQPIGADKGAYLARWEALNEAVHAVVLRMNGSISAEHGVGVLKRDLLPGIKDPVALEVMRRLKTALDPKGTLNPGKVL</sequence>
<accession>A0A2S6N0H1</accession>
<evidence type="ECO:0000256" key="1">
    <source>
        <dbReference type="ARBA" id="ARBA00001974"/>
    </source>
</evidence>
<dbReference type="InterPro" id="IPR036318">
    <property type="entry name" value="FAD-bd_PCMH-like_sf"/>
</dbReference>
<dbReference type="FunFam" id="1.10.45.10:FF:000001">
    <property type="entry name" value="D-lactate dehydrogenase mitochondrial"/>
    <property type="match status" value="1"/>
</dbReference>
<dbReference type="InterPro" id="IPR016166">
    <property type="entry name" value="FAD-bd_PCMH"/>
</dbReference>
<name>A0A2S6N0H1_9HYPH</name>
<dbReference type="GO" id="GO:0022904">
    <property type="term" value="P:respiratory electron transport chain"/>
    <property type="evidence" value="ECO:0007669"/>
    <property type="project" value="TreeGrafter"/>
</dbReference>
<dbReference type="Gene3D" id="3.30.70.2740">
    <property type="match status" value="1"/>
</dbReference>
<dbReference type="GO" id="GO:0071949">
    <property type="term" value="F:FAD binding"/>
    <property type="evidence" value="ECO:0007669"/>
    <property type="project" value="InterPro"/>
</dbReference>
<dbReference type="GO" id="GO:0003824">
    <property type="term" value="F:catalytic activity"/>
    <property type="evidence" value="ECO:0007669"/>
    <property type="project" value="InterPro"/>
</dbReference>
<dbReference type="PROSITE" id="PS51387">
    <property type="entry name" value="FAD_PCMH"/>
    <property type="match status" value="1"/>
</dbReference>
<dbReference type="InterPro" id="IPR016171">
    <property type="entry name" value="Vanillyl_alc_oxidase_C-sub2"/>
</dbReference>
<dbReference type="SUPFAM" id="SSF56176">
    <property type="entry name" value="FAD-binding/transporter-associated domain-like"/>
    <property type="match status" value="1"/>
</dbReference>
<comment type="similarity">
    <text evidence="2">Belongs to the FAD-binding oxidoreductase/transferase type 4 family.</text>
</comment>
<organism evidence="5 6">
    <name type="scientific">Rhodoblastus sphagnicola</name>
    <dbReference type="NCBI Taxonomy" id="333368"/>
    <lineage>
        <taxon>Bacteria</taxon>
        <taxon>Pseudomonadati</taxon>
        <taxon>Pseudomonadota</taxon>
        <taxon>Alphaproteobacteria</taxon>
        <taxon>Hyphomicrobiales</taxon>
        <taxon>Rhodoblastaceae</taxon>
        <taxon>Rhodoblastus</taxon>
    </lineage>
</organism>
<evidence type="ECO:0000256" key="2">
    <source>
        <dbReference type="ARBA" id="ARBA00008000"/>
    </source>
</evidence>
<dbReference type="InterPro" id="IPR006094">
    <property type="entry name" value="Oxid_FAD_bind_N"/>
</dbReference>
<keyword evidence="4" id="KW-0274">FAD</keyword>
<proteinExistence type="inferred from homology"/>
<dbReference type="Gene3D" id="1.10.45.10">
    <property type="entry name" value="Vanillyl-alcohol Oxidase, Chain A, domain 4"/>
    <property type="match status" value="1"/>
</dbReference>
<dbReference type="PANTHER" id="PTHR43716:SF2">
    <property type="entry name" value="BLL6224 PROTEIN"/>
    <property type="match status" value="1"/>
</dbReference>
<dbReference type="InterPro" id="IPR004113">
    <property type="entry name" value="FAD-bd_oxidored_4_C"/>
</dbReference>
<dbReference type="PANTHER" id="PTHR43716">
    <property type="entry name" value="D-2-HYDROXYGLUTARATE DEHYDROGENASE, MITOCHONDRIAL"/>
    <property type="match status" value="1"/>
</dbReference>
<dbReference type="SUPFAM" id="SSF55103">
    <property type="entry name" value="FAD-linked oxidases, C-terminal domain"/>
    <property type="match status" value="1"/>
</dbReference>
<dbReference type="InterPro" id="IPR016167">
    <property type="entry name" value="FAD-bd_PCMH_sub1"/>
</dbReference>
<dbReference type="Gene3D" id="3.30.43.10">
    <property type="entry name" value="Uridine Diphospho-n-acetylenolpyruvylglucosamine Reductase, domain 2"/>
    <property type="match status" value="1"/>
</dbReference>
<dbReference type="Pfam" id="PF02913">
    <property type="entry name" value="FAD-oxidase_C"/>
    <property type="match status" value="1"/>
</dbReference>
<evidence type="ECO:0000256" key="4">
    <source>
        <dbReference type="ARBA" id="ARBA00022827"/>
    </source>
</evidence>
<protein>
    <submittedName>
        <fullName evidence="5">Hydroxyacid dehydrogenase</fullName>
    </submittedName>
</protein>
<comment type="cofactor">
    <cofactor evidence="1">
        <name>FAD</name>
        <dbReference type="ChEBI" id="CHEBI:57692"/>
    </cofactor>
</comment>
<dbReference type="Gene3D" id="3.30.70.2190">
    <property type="match status" value="1"/>
</dbReference>
<reference evidence="5 6" key="1">
    <citation type="journal article" date="2018" name="Arch. Microbiol.">
        <title>New insights into the metabolic potential of the phototrophic purple bacterium Rhodopila globiformis DSM 161(T) from its draft genome sequence and evidence for a vanadium-dependent nitrogenase.</title>
        <authorList>
            <person name="Imhoff J.F."/>
            <person name="Rahn T."/>
            <person name="Kunzel S."/>
            <person name="Neulinger S.C."/>
        </authorList>
    </citation>
    <scope>NUCLEOTIDE SEQUENCE [LARGE SCALE GENOMIC DNA]</scope>
    <source>
        <strain evidence="5 6">DSM 16996</strain>
    </source>
</reference>
<dbReference type="Gene3D" id="3.30.465.10">
    <property type="match status" value="1"/>
</dbReference>
<dbReference type="InterPro" id="IPR016164">
    <property type="entry name" value="FAD-linked_Oxase-like_C"/>
</dbReference>
<dbReference type="InterPro" id="IPR016169">
    <property type="entry name" value="FAD-bd_PCMH_sub2"/>
</dbReference>
<gene>
    <name evidence="5" type="ORF">CCR94_18735</name>
</gene>
<dbReference type="OrthoDB" id="9809290at2"/>
<comment type="caution">
    <text evidence="5">The sequence shown here is derived from an EMBL/GenBank/DDBJ whole genome shotgun (WGS) entry which is preliminary data.</text>
</comment>
<dbReference type="Pfam" id="PF01565">
    <property type="entry name" value="FAD_binding_4"/>
    <property type="match status" value="1"/>
</dbReference>
<keyword evidence="6" id="KW-1185">Reference proteome</keyword>